<dbReference type="KEGG" id="mgm:Mmc1_3236"/>
<sequence>MDLFATLKSTWQMISGQSAWVTLSAPAQAQLGESLAVTIEVKLKENTLHVDRLDLILRAVEHSAGEPCPAHEEAAVRQAHRNGLEDKSVVTYEQRLTVDAQLILPPRAQQSWPVTLTLPNDAQPSYAGKQASHRWSLQAELVTQGRNPKSKPHPIHVRNPSGGEAG</sequence>
<keyword evidence="3" id="KW-1185">Reference proteome</keyword>
<evidence type="ECO:0000256" key="1">
    <source>
        <dbReference type="SAM" id="MobiDB-lite"/>
    </source>
</evidence>
<accession>A0LCN3</accession>
<evidence type="ECO:0000313" key="2">
    <source>
        <dbReference type="EMBL" id="ABK45726.1"/>
    </source>
</evidence>
<dbReference type="InterPro" id="IPR014752">
    <property type="entry name" value="Arrestin-like_C"/>
</dbReference>
<reference evidence="3" key="1">
    <citation type="journal article" date="2009" name="Appl. Environ. Microbiol.">
        <title>Complete genome sequence of the chemolithoautotrophic marine magnetotactic coccus strain MC-1.</title>
        <authorList>
            <person name="Schubbe S."/>
            <person name="Williams T.J."/>
            <person name="Xie G."/>
            <person name="Kiss H.E."/>
            <person name="Brettin T.S."/>
            <person name="Martinez D."/>
            <person name="Ross C.A."/>
            <person name="Schuler D."/>
            <person name="Cox B.L."/>
            <person name="Nealson K.H."/>
            <person name="Bazylinski D.A."/>
        </authorList>
    </citation>
    <scope>NUCLEOTIDE SEQUENCE [LARGE SCALE GENOMIC DNA]</scope>
    <source>
        <strain evidence="3">ATCC BAA-1437 / JCM 17883 / MC-1</strain>
    </source>
</reference>
<name>A0LCN3_MAGMM</name>
<reference evidence="2 3" key="2">
    <citation type="journal article" date="2012" name="Int. J. Syst. Evol. Microbiol.">
        <title>Magnetococcus marinus gen. nov., sp. nov., a marine, magnetotactic bacterium that represents a novel lineage (Magnetococcaceae fam. nov.; Magnetococcales ord. nov.) at the base of the Alphaproteobacteria.</title>
        <authorList>
            <person name="Bazylinski D.A."/>
            <person name="Williams T.J."/>
            <person name="Lefevre C.T."/>
            <person name="Berg R.J."/>
            <person name="Zhang C.L."/>
            <person name="Bowser S.S."/>
            <person name="Dean A.J."/>
            <person name="Beveridge T.J."/>
        </authorList>
    </citation>
    <scope>NUCLEOTIDE SEQUENCE [LARGE SCALE GENOMIC DNA]</scope>
    <source>
        <strain evidence="3">ATCC BAA-1437 / JCM 17883 / MC-1</strain>
    </source>
</reference>
<dbReference type="EMBL" id="CP000471">
    <property type="protein sequence ID" value="ABK45726.1"/>
    <property type="molecule type" value="Genomic_DNA"/>
</dbReference>
<feature type="region of interest" description="Disordered" evidence="1">
    <location>
        <begin position="140"/>
        <end position="166"/>
    </location>
</feature>
<dbReference type="STRING" id="156889.Mmc1_3236"/>
<protein>
    <submittedName>
        <fullName evidence="2">Uncharacterized protein</fullName>
    </submittedName>
</protein>
<dbReference type="Proteomes" id="UP000002586">
    <property type="component" value="Chromosome"/>
</dbReference>
<evidence type="ECO:0000313" key="3">
    <source>
        <dbReference type="Proteomes" id="UP000002586"/>
    </source>
</evidence>
<gene>
    <name evidence="2" type="ordered locus">Mmc1_3236</name>
</gene>
<dbReference type="AlphaFoldDB" id="A0LCN3"/>
<dbReference type="HOGENOM" id="CLU_1600719_0_0_5"/>
<dbReference type="OrthoDB" id="5510981at2"/>
<dbReference type="RefSeq" id="WP_011714788.1">
    <property type="nucleotide sequence ID" value="NC_008576.1"/>
</dbReference>
<dbReference type="Gene3D" id="2.60.40.640">
    <property type="match status" value="1"/>
</dbReference>
<proteinExistence type="predicted"/>
<organism evidence="2 3">
    <name type="scientific">Magnetococcus marinus (strain ATCC BAA-1437 / JCM 17883 / MC-1)</name>
    <dbReference type="NCBI Taxonomy" id="156889"/>
    <lineage>
        <taxon>Bacteria</taxon>
        <taxon>Pseudomonadati</taxon>
        <taxon>Pseudomonadota</taxon>
        <taxon>Magnetococcia</taxon>
        <taxon>Magnetococcales</taxon>
        <taxon>Magnetococcaceae</taxon>
        <taxon>Magnetococcus</taxon>
    </lineage>
</organism>